<keyword evidence="2" id="KW-0479">Metal-binding</keyword>
<feature type="domain" description="C2H2-type" evidence="8">
    <location>
        <begin position="360"/>
        <end position="387"/>
    </location>
</feature>
<name>A0A8D8AWR6_CULPI</name>
<dbReference type="SMART" id="SM00355">
    <property type="entry name" value="ZnF_C2H2"/>
    <property type="match status" value="10"/>
</dbReference>
<dbReference type="SUPFAM" id="SSF57667">
    <property type="entry name" value="beta-beta-alpha zinc fingers"/>
    <property type="match status" value="4"/>
</dbReference>
<evidence type="ECO:0000256" key="4">
    <source>
        <dbReference type="ARBA" id="ARBA00022771"/>
    </source>
</evidence>
<keyword evidence="3" id="KW-0677">Repeat</keyword>
<dbReference type="SMART" id="SM00868">
    <property type="entry name" value="zf-AD"/>
    <property type="match status" value="1"/>
</dbReference>
<dbReference type="Gene3D" id="3.30.160.60">
    <property type="entry name" value="Classic Zinc Finger"/>
    <property type="match status" value="3"/>
</dbReference>
<evidence type="ECO:0000256" key="3">
    <source>
        <dbReference type="ARBA" id="ARBA00022737"/>
    </source>
</evidence>
<feature type="domain" description="C2H2-type" evidence="8">
    <location>
        <begin position="388"/>
        <end position="411"/>
    </location>
</feature>
<evidence type="ECO:0000256" key="7">
    <source>
        <dbReference type="PROSITE-ProRule" id="PRU00042"/>
    </source>
</evidence>
<evidence type="ECO:0000256" key="5">
    <source>
        <dbReference type="ARBA" id="ARBA00022833"/>
    </source>
</evidence>
<feature type="domain" description="C2H2-type" evidence="8">
    <location>
        <begin position="445"/>
        <end position="472"/>
    </location>
</feature>
<feature type="domain" description="C2H2-type" evidence="8">
    <location>
        <begin position="330"/>
        <end position="353"/>
    </location>
</feature>
<evidence type="ECO:0000259" key="8">
    <source>
        <dbReference type="PROSITE" id="PS50157"/>
    </source>
</evidence>
<dbReference type="Pfam" id="PF00096">
    <property type="entry name" value="zf-C2H2"/>
    <property type="match status" value="3"/>
</dbReference>
<accession>A0A8D8AWR6</accession>
<dbReference type="PROSITE" id="PS50157">
    <property type="entry name" value="ZINC_FINGER_C2H2_2"/>
    <property type="match status" value="6"/>
</dbReference>
<feature type="domain" description="C2H2-type" evidence="8">
    <location>
        <begin position="300"/>
        <end position="328"/>
    </location>
</feature>
<evidence type="ECO:0000256" key="6">
    <source>
        <dbReference type="ARBA" id="ARBA00023242"/>
    </source>
</evidence>
<dbReference type="InterPro" id="IPR036236">
    <property type="entry name" value="Znf_C2H2_sf"/>
</dbReference>
<dbReference type="PROSITE" id="PS00028">
    <property type="entry name" value="ZINC_FINGER_C2H2_1"/>
    <property type="match status" value="6"/>
</dbReference>
<dbReference type="GO" id="GO:0008270">
    <property type="term" value="F:zinc ion binding"/>
    <property type="evidence" value="ECO:0007669"/>
    <property type="project" value="UniProtKB-KW"/>
</dbReference>
<reference evidence="9" key="1">
    <citation type="submission" date="2021-05" db="EMBL/GenBank/DDBJ databases">
        <authorList>
            <person name="Alioto T."/>
            <person name="Alioto T."/>
            <person name="Gomez Garrido J."/>
        </authorList>
    </citation>
    <scope>NUCLEOTIDE SEQUENCE</scope>
</reference>
<keyword evidence="5" id="KW-0862">Zinc</keyword>
<organism evidence="9">
    <name type="scientific">Culex pipiens</name>
    <name type="common">House mosquito</name>
    <dbReference type="NCBI Taxonomy" id="7175"/>
    <lineage>
        <taxon>Eukaryota</taxon>
        <taxon>Metazoa</taxon>
        <taxon>Ecdysozoa</taxon>
        <taxon>Arthropoda</taxon>
        <taxon>Hexapoda</taxon>
        <taxon>Insecta</taxon>
        <taxon>Pterygota</taxon>
        <taxon>Neoptera</taxon>
        <taxon>Endopterygota</taxon>
        <taxon>Diptera</taxon>
        <taxon>Nematocera</taxon>
        <taxon>Culicoidea</taxon>
        <taxon>Culicidae</taxon>
        <taxon>Culicinae</taxon>
        <taxon>Culicini</taxon>
        <taxon>Culex</taxon>
        <taxon>Culex</taxon>
    </lineage>
</organism>
<keyword evidence="6" id="KW-0539">Nucleus</keyword>
<comment type="subcellular location">
    <subcellularLocation>
        <location evidence="1">Nucleus</location>
    </subcellularLocation>
</comment>
<protein>
    <submittedName>
        <fullName evidence="9">Zinc finger protein 112</fullName>
    </submittedName>
</protein>
<dbReference type="EMBL" id="HBUE01047119">
    <property type="protein sequence ID" value="CAG6463075.1"/>
    <property type="molecule type" value="Transcribed_RNA"/>
</dbReference>
<dbReference type="InterPro" id="IPR050888">
    <property type="entry name" value="ZnF_C2H2-type_TF"/>
</dbReference>
<sequence length="577" mass="67045">MSFTKLQKYPFVCWLCLRPEAGQTMTPLDTAEDCFEGTTIRNYLAAMTCNVDENKRHLFPRSICAGCKKSLESFARFRTKVRTVYELLNGLVELRHANAEPIREFFGSNSAMLAELKVASDVEDLIAEFPQFQIASLPASMINSVYVEKIKTEQDGFEEVLFAVECLPQELAELKQEAWFEGLDYEPSLPDHDEAFEPEDLLGENESESEVDTKPVLKKRKYTRRDPNAEVKQKHVKLDEPLRCSKCSYKTHWAYRMQGHERTHEKRKNKKHHCKMPNCTEWFDTYSRLMIHVESKHRAHICELCGQQFSFRASLKDHMVRAHSEGEPKFSCEYCQASYKLKTDLHVHVRNIHRPLTTVHKCDICGAEFRFNHLLEAHKRWHGDSYDFPCTQCDKKFKNKHSLGKHTTKVHRERLFACDHCERMLGTKGSLLDHIEHVHEIQMRFVCEICVAVFESRDVLATHTARHQHPKQHECGQCLVVLPTEELFRDHVCITYRDDYVCCGRDLVSHQQYNKHQLVQHGTKVNARVKPVPGALLGRLRATRKRVETCPKCKAIFSTKKLRDEHKKVCMGGENDS</sequence>
<dbReference type="GO" id="GO:0005634">
    <property type="term" value="C:nucleus"/>
    <property type="evidence" value="ECO:0007669"/>
    <property type="project" value="UniProtKB-SubCell"/>
</dbReference>
<dbReference type="InterPro" id="IPR012934">
    <property type="entry name" value="Znf_AD"/>
</dbReference>
<dbReference type="InterPro" id="IPR013087">
    <property type="entry name" value="Znf_C2H2_type"/>
</dbReference>
<dbReference type="PANTHER" id="PTHR24406">
    <property type="entry name" value="TRANSCRIPTIONAL REPRESSOR CTCFL-RELATED"/>
    <property type="match status" value="1"/>
</dbReference>
<evidence type="ECO:0000256" key="2">
    <source>
        <dbReference type="ARBA" id="ARBA00022723"/>
    </source>
</evidence>
<dbReference type="Pfam" id="PF07776">
    <property type="entry name" value="zf-AD"/>
    <property type="match status" value="1"/>
</dbReference>
<proteinExistence type="predicted"/>
<dbReference type="AlphaFoldDB" id="A0A8D8AWR6"/>
<evidence type="ECO:0000313" key="9">
    <source>
        <dbReference type="EMBL" id="CAG6463075.1"/>
    </source>
</evidence>
<feature type="domain" description="C2H2-type" evidence="8">
    <location>
        <begin position="416"/>
        <end position="444"/>
    </location>
</feature>
<evidence type="ECO:0000256" key="1">
    <source>
        <dbReference type="ARBA" id="ARBA00004123"/>
    </source>
</evidence>
<keyword evidence="4 7" id="KW-0863">Zinc-finger</keyword>